<evidence type="ECO:0000313" key="1">
    <source>
        <dbReference type="EMBL" id="KAI8573719.1"/>
    </source>
</evidence>
<accession>A0ACC0Q8N6</accession>
<comment type="caution">
    <text evidence="1">The sequence shown here is derived from an EMBL/GenBank/DDBJ whole genome shotgun (WGS) entry which is preliminary data.</text>
</comment>
<evidence type="ECO:0000313" key="2">
    <source>
        <dbReference type="Proteomes" id="UP001062846"/>
    </source>
</evidence>
<name>A0ACC0Q8N6_RHOML</name>
<reference evidence="1" key="1">
    <citation type="submission" date="2022-02" db="EMBL/GenBank/DDBJ databases">
        <title>Plant Genome Project.</title>
        <authorList>
            <person name="Zhang R.-G."/>
        </authorList>
    </citation>
    <scope>NUCLEOTIDE SEQUENCE</scope>
    <source>
        <strain evidence="1">AT1</strain>
    </source>
</reference>
<protein>
    <submittedName>
        <fullName evidence="1">Uncharacterized protein</fullName>
    </submittedName>
</protein>
<organism evidence="1 2">
    <name type="scientific">Rhododendron molle</name>
    <name type="common">Chinese azalea</name>
    <name type="synonym">Azalea mollis</name>
    <dbReference type="NCBI Taxonomy" id="49168"/>
    <lineage>
        <taxon>Eukaryota</taxon>
        <taxon>Viridiplantae</taxon>
        <taxon>Streptophyta</taxon>
        <taxon>Embryophyta</taxon>
        <taxon>Tracheophyta</taxon>
        <taxon>Spermatophyta</taxon>
        <taxon>Magnoliopsida</taxon>
        <taxon>eudicotyledons</taxon>
        <taxon>Gunneridae</taxon>
        <taxon>Pentapetalae</taxon>
        <taxon>asterids</taxon>
        <taxon>Ericales</taxon>
        <taxon>Ericaceae</taxon>
        <taxon>Ericoideae</taxon>
        <taxon>Rhodoreae</taxon>
        <taxon>Rhododendron</taxon>
    </lineage>
</organism>
<dbReference type="EMBL" id="CM046388">
    <property type="protein sequence ID" value="KAI8573719.1"/>
    <property type="molecule type" value="Genomic_DNA"/>
</dbReference>
<gene>
    <name evidence="1" type="ORF">RHMOL_Rhmol01G0298200</name>
</gene>
<proteinExistence type="predicted"/>
<dbReference type="Proteomes" id="UP001062846">
    <property type="component" value="Chromosome 1"/>
</dbReference>
<keyword evidence="2" id="KW-1185">Reference proteome</keyword>
<sequence>MISSVGEILENGRWALTFTRSLHVWENQQLESLLLRLQNVYLDPSKPDSFKWKWTADRGFTVRLVYRQGELQNLVKELNVGVFAEELESSKGGIFCMDGYLGTRGNQVCLTTW</sequence>